<organism evidence="2 3">
    <name type="scientific">Paenibacillus terreus</name>
    <dbReference type="NCBI Taxonomy" id="1387834"/>
    <lineage>
        <taxon>Bacteria</taxon>
        <taxon>Bacillati</taxon>
        <taxon>Bacillota</taxon>
        <taxon>Bacilli</taxon>
        <taxon>Bacillales</taxon>
        <taxon>Paenibacillaceae</taxon>
        <taxon>Paenibacillus</taxon>
    </lineage>
</organism>
<feature type="transmembrane region" description="Helical" evidence="1">
    <location>
        <begin position="155"/>
        <end position="175"/>
    </location>
</feature>
<keyword evidence="1" id="KW-0812">Transmembrane</keyword>
<evidence type="ECO:0000313" key="3">
    <source>
        <dbReference type="Proteomes" id="UP001580407"/>
    </source>
</evidence>
<proteinExistence type="predicted"/>
<name>A0ABV5B9Y9_9BACL</name>
<protein>
    <submittedName>
        <fullName evidence="2">CBO0543 family protein</fullName>
    </submittedName>
</protein>
<feature type="transmembrane region" description="Helical" evidence="1">
    <location>
        <begin position="30"/>
        <end position="46"/>
    </location>
</feature>
<evidence type="ECO:0000256" key="1">
    <source>
        <dbReference type="SAM" id="Phobius"/>
    </source>
</evidence>
<reference evidence="2 3" key="1">
    <citation type="submission" date="2024-09" db="EMBL/GenBank/DDBJ databases">
        <authorList>
            <person name="Ruan L."/>
        </authorList>
    </citation>
    <scope>NUCLEOTIDE SEQUENCE [LARGE SCALE GENOMIC DNA]</scope>
    <source>
        <strain evidence="2 3">D33</strain>
    </source>
</reference>
<keyword evidence="1" id="KW-1133">Transmembrane helix</keyword>
<keyword evidence="1" id="KW-0472">Membrane</keyword>
<keyword evidence="3" id="KW-1185">Reference proteome</keyword>
<comment type="caution">
    <text evidence="2">The sequence shown here is derived from an EMBL/GenBank/DDBJ whole genome shotgun (WGS) entry which is preliminary data.</text>
</comment>
<feature type="transmembrane region" description="Helical" evidence="1">
    <location>
        <begin position="58"/>
        <end position="79"/>
    </location>
</feature>
<gene>
    <name evidence="2" type="ORF">ACE3NQ_16435</name>
</gene>
<feature type="transmembrane region" description="Helical" evidence="1">
    <location>
        <begin position="91"/>
        <end position="110"/>
    </location>
</feature>
<sequence>MTAHHDLEKAKEILKIVSTNDWLAHSLGTWQWWLLLVSSIVPWILWWKYADKERGRELIIVGLITMVVTDTLDSLGTFFNLWGYPIKITPVIIQYLPADFAVFPVTFMFLCQFYRKWSTFLAATVVVAAIFSYVLEPLFVYMHTYYYNAPWNHTLSFIGFIITIAMIRLGAYQLLKRLK</sequence>
<evidence type="ECO:0000313" key="2">
    <source>
        <dbReference type="EMBL" id="MFB5682516.1"/>
    </source>
</evidence>
<dbReference type="RefSeq" id="WP_375526274.1">
    <property type="nucleotide sequence ID" value="NZ_JBHILM010000018.1"/>
</dbReference>
<dbReference type="EMBL" id="JBHILM010000018">
    <property type="protein sequence ID" value="MFB5682516.1"/>
    <property type="molecule type" value="Genomic_DNA"/>
</dbReference>
<dbReference type="InterPro" id="IPR048147">
    <property type="entry name" value="CBO0543-like"/>
</dbReference>
<dbReference type="NCBIfam" id="NF041644">
    <property type="entry name" value="CBO0543_fam"/>
    <property type="match status" value="1"/>
</dbReference>
<feature type="transmembrane region" description="Helical" evidence="1">
    <location>
        <begin position="117"/>
        <end position="135"/>
    </location>
</feature>
<dbReference type="Proteomes" id="UP001580407">
    <property type="component" value="Unassembled WGS sequence"/>
</dbReference>
<accession>A0ABV5B9Y9</accession>